<dbReference type="Gene3D" id="3.30.40.10">
    <property type="entry name" value="Zinc/RING finger domain, C3HC4 (zinc finger)"/>
    <property type="match status" value="1"/>
</dbReference>
<evidence type="ECO:0000313" key="6">
    <source>
        <dbReference type="EMBL" id="GIY46628.1"/>
    </source>
</evidence>
<sequence>MTYIGKKHAPFDCIAGLRNSCQTQYRNCGGKTLNFSCCIICVKSWIAVVFLVDFRLHVHIWIFYKIRLLKHRFQIVAMTADSVQLENVEFVQSCPMQFRCRRCSSLDSSLNRARCGHGFCGRCVGMVRAARFQCPVDSRSVEKERGKIFASR</sequence>
<dbReference type="InterPro" id="IPR013083">
    <property type="entry name" value="Znf_RING/FYVE/PHD"/>
</dbReference>
<dbReference type="InterPro" id="IPR001841">
    <property type="entry name" value="Znf_RING"/>
</dbReference>
<dbReference type="SUPFAM" id="SSF57850">
    <property type="entry name" value="RING/U-box"/>
    <property type="match status" value="1"/>
</dbReference>
<evidence type="ECO:0000313" key="7">
    <source>
        <dbReference type="Proteomes" id="UP001054945"/>
    </source>
</evidence>
<organism evidence="6 7">
    <name type="scientific">Caerostris extrusa</name>
    <name type="common">Bark spider</name>
    <name type="synonym">Caerostris bankana</name>
    <dbReference type="NCBI Taxonomy" id="172846"/>
    <lineage>
        <taxon>Eukaryota</taxon>
        <taxon>Metazoa</taxon>
        <taxon>Ecdysozoa</taxon>
        <taxon>Arthropoda</taxon>
        <taxon>Chelicerata</taxon>
        <taxon>Arachnida</taxon>
        <taxon>Araneae</taxon>
        <taxon>Araneomorphae</taxon>
        <taxon>Entelegynae</taxon>
        <taxon>Araneoidea</taxon>
        <taxon>Araneidae</taxon>
        <taxon>Caerostris</taxon>
    </lineage>
</organism>
<comment type="caution">
    <text evidence="6">The sequence shown here is derived from an EMBL/GenBank/DDBJ whole genome shotgun (WGS) entry which is preliminary data.</text>
</comment>
<gene>
    <name evidence="6" type="primary">AVEN_164453_1</name>
    <name evidence="6" type="ORF">CEXT_433841</name>
</gene>
<evidence type="ECO:0000256" key="1">
    <source>
        <dbReference type="ARBA" id="ARBA00022723"/>
    </source>
</evidence>
<name>A0AAV4TJ30_CAEEX</name>
<proteinExistence type="predicted"/>
<feature type="domain" description="RING-type" evidence="5">
    <location>
        <begin position="100"/>
        <end position="138"/>
    </location>
</feature>
<keyword evidence="7" id="KW-1185">Reference proteome</keyword>
<dbReference type="PROSITE" id="PS00518">
    <property type="entry name" value="ZF_RING_1"/>
    <property type="match status" value="1"/>
</dbReference>
<keyword evidence="2 4" id="KW-0863">Zinc-finger</keyword>
<dbReference type="PROSITE" id="PS50089">
    <property type="entry name" value="ZF_RING_2"/>
    <property type="match status" value="1"/>
</dbReference>
<keyword evidence="3" id="KW-0862">Zinc</keyword>
<dbReference type="InterPro" id="IPR017907">
    <property type="entry name" value="Znf_RING_CS"/>
</dbReference>
<dbReference type="Proteomes" id="UP001054945">
    <property type="component" value="Unassembled WGS sequence"/>
</dbReference>
<evidence type="ECO:0000259" key="5">
    <source>
        <dbReference type="PROSITE" id="PS50089"/>
    </source>
</evidence>
<dbReference type="GO" id="GO:0008270">
    <property type="term" value="F:zinc ion binding"/>
    <property type="evidence" value="ECO:0007669"/>
    <property type="project" value="UniProtKB-KW"/>
</dbReference>
<dbReference type="EMBL" id="BPLR01011447">
    <property type="protein sequence ID" value="GIY46628.1"/>
    <property type="molecule type" value="Genomic_DNA"/>
</dbReference>
<evidence type="ECO:0000256" key="3">
    <source>
        <dbReference type="ARBA" id="ARBA00022833"/>
    </source>
</evidence>
<evidence type="ECO:0000256" key="2">
    <source>
        <dbReference type="ARBA" id="ARBA00022771"/>
    </source>
</evidence>
<dbReference type="AlphaFoldDB" id="A0AAV4TJ30"/>
<reference evidence="6 7" key="1">
    <citation type="submission" date="2021-06" db="EMBL/GenBank/DDBJ databases">
        <title>Caerostris extrusa draft genome.</title>
        <authorList>
            <person name="Kono N."/>
            <person name="Arakawa K."/>
        </authorList>
    </citation>
    <scope>NUCLEOTIDE SEQUENCE [LARGE SCALE GENOMIC DNA]</scope>
</reference>
<evidence type="ECO:0000256" key="4">
    <source>
        <dbReference type="PROSITE-ProRule" id="PRU00175"/>
    </source>
</evidence>
<keyword evidence="1" id="KW-0479">Metal-binding</keyword>
<protein>
    <submittedName>
        <fullName evidence="6">RING-type domain-containing protein</fullName>
    </submittedName>
</protein>
<accession>A0AAV4TJ30</accession>